<feature type="region of interest" description="Disordered" evidence="10">
    <location>
        <begin position="466"/>
        <end position="485"/>
    </location>
</feature>
<dbReference type="EMBL" id="UPHU01000001">
    <property type="protein sequence ID" value="VBA54456.1"/>
    <property type="molecule type" value="Genomic_DNA"/>
</dbReference>
<evidence type="ECO:0000256" key="3">
    <source>
        <dbReference type="ARBA" id="ARBA00022475"/>
    </source>
</evidence>
<keyword evidence="6 12" id="KW-0378">Hydrolase</keyword>
<keyword evidence="4 11" id="KW-0812">Transmembrane</keyword>
<keyword evidence="3" id="KW-1003">Cell membrane</keyword>
<evidence type="ECO:0000256" key="7">
    <source>
        <dbReference type="ARBA" id="ARBA00022840"/>
    </source>
</evidence>
<dbReference type="EC" id="3.6.-.-" evidence="12"/>
<evidence type="ECO:0000313" key="12">
    <source>
        <dbReference type="EMBL" id="VBA54456.1"/>
    </source>
</evidence>
<dbReference type="Pfam" id="PF05108">
    <property type="entry name" value="T7SS_ESX1_EccB"/>
    <property type="match status" value="1"/>
</dbReference>
<organism evidence="12 13">
    <name type="scientific">Mycobacterium pseudokansasii</name>
    <dbReference type="NCBI Taxonomy" id="2341080"/>
    <lineage>
        <taxon>Bacteria</taxon>
        <taxon>Bacillati</taxon>
        <taxon>Actinomycetota</taxon>
        <taxon>Actinomycetes</taxon>
        <taxon>Mycobacteriales</taxon>
        <taxon>Mycobacteriaceae</taxon>
        <taxon>Mycobacterium</taxon>
    </lineage>
</organism>
<protein>
    <submittedName>
        <fullName evidence="12">ESX-1 secretion system ATPase EccB1</fullName>
        <ecNumber evidence="12">3.6.-.-</ecNumber>
    </submittedName>
</protein>
<evidence type="ECO:0000313" key="13">
    <source>
        <dbReference type="Proteomes" id="UP000268285"/>
    </source>
</evidence>
<keyword evidence="13" id="KW-1185">Reference proteome</keyword>
<dbReference type="GO" id="GO:0005886">
    <property type="term" value="C:plasma membrane"/>
    <property type="evidence" value="ECO:0007669"/>
    <property type="project" value="UniProtKB-SubCell"/>
</dbReference>
<name>A0A498QX68_9MYCO</name>
<dbReference type="OrthoDB" id="3847604at2"/>
<dbReference type="AlphaFoldDB" id="A0A498QX68"/>
<evidence type="ECO:0000256" key="4">
    <source>
        <dbReference type="ARBA" id="ARBA00022692"/>
    </source>
</evidence>
<keyword evidence="9 11" id="KW-0472">Membrane</keyword>
<dbReference type="InterPro" id="IPR044857">
    <property type="entry name" value="T7SS_EccB_R1"/>
</dbReference>
<dbReference type="RefSeq" id="WP_036405198.1">
    <property type="nucleotide sequence ID" value="NZ_UPHN01000149.1"/>
</dbReference>
<dbReference type="NCBIfam" id="TIGR03919">
    <property type="entry name" value="T7SS_EccB"/>
    <property type="match status" value="1"/>
</dbReference>
<dbReference type="Proteomes" id="UP000268285">
    <property type="component" value="Unassembled WGS sequence"/>
</dbReference>
<evidence type="ECO:0000256" key="1">
    <source>
        <dbReference type="ARBA" id="ARBA00004162"/>
    </source>
</evidence>
<comment type="subcellular location">
    <subcellularLocation>
        <location evidence="1">Cell membrane</location>
        <topology evidence="1">Single-pass membrane protein</topology>
    </subcellularLocation>
</comment>
<comment type="similarity">
    <text evidence="2">Belongs to the EccB family.</text>
</comment>
<dbReference type="GO" id="GO:0016787">
    <property type="term" value="F:hydrolase activity"/>
    <property type="evidence" value="ECO:0007669"/>
    <property type="project" value="UniProtKB-KW"/>
</dbReference>
<proteinExistence type="inferred from homology"/>
<dbReference type="Gene3D" id="2.40.50.910">
    <property type="entry name" value="Type VII secretion system EccB, repeat 3 domain"/>
    <property type="match status" value="1"/>
</dbReference>
<evidence type="ECO:0000256" key="11">
    <source>
        <dbReference type="SAM" id="Phobius"/>
    </source>
</evidence>
<evidence type="ECO:0000256" key="2">
    <source>
        <dbReference type="ARBA" id="ARBA00008149"/>
    </source>
</evidence>
<accession>A0A498QX68</accession>
<dbReference type="InterPro" id="IPR042485">
    <property type="entry name" value="T7SS_EccB_R3"/>
</dbReference>
<gene>
    <name evidence="12" type="primary">eccB1_1</name>
    <name evidence="12" type="ORF">LAUMK142_04669</name>
</gene>
<dbReference type="Gene3D" id="3.30.2390.20">
    <property type="entry name" value="Type VII secretion system EccB, repeat 1 domain"/>
    <property type="match status" value="1"/>
</dbReference>
<reference evidence="12 13" key="1">
    <citation type="submission" date="2018-09" db="EMBL/GenBank/DDBJ databases">
        <authorList>
            <person name="Tagini F."/>
        </authorList>
    </citation>
    <scope>NUCLEOTIDE SEQUENCE [LARGE SCALE GENOMIC DNA]</scope>
    <source>
        <strain evidence="12 13">MK142</strain>
    </source>
</reference>
<evidence type="ECO:0000256" key="5">
    <source>
        <dbReference type="ARBA" id="ARBA00022741"/>
    </source>
</evidence>
<dbReference type="GO" id="GO:0005576">
    <property type="term" value="C:extracellular region"/>
    <property type="evidence" value="ECO:0007669"/>
    <property type="project" value="TreeGrafter"/>
</dbReference>
<dbReference type="GO" id="GO:0005524">
    <property type="term" value="F:ATP binding"/>
    <property type="evidence" value="ECO:0007669"/>
    <property type="project" value="UniProtKB-KW"/>
</dbReference>
<keyword evidence="7" id="KW-0067">ATP-binding</keyword>
<dbReference type="InterPro" id="IPR007795">
    <property type="entry name" value="T7SS_EccB"/>
</dbReference>
<evidence type="ECO:0000256" key="6">
    <source>
        <dbReference type="ARBA" id="ARBA00022801"/>
    </source>
</evidence>
<sequence>MAGLRLTTKVQVSGWRFLLRRLEHALVRRDTRMYDDPLHFYNRSAGLGIVIAVVILGGAAMLAYVKPEGDIGGTSLIADRTTNQLYVILSGRVHPVYNLTSARLALGNPASPSAVDPAQLRNIFNSMSRGQPIGIPGAPYATPVSKGDVSVWTVCDTVADANSDVPTLQTVVTAMPLQIDPTLKSMQPNEALLASYRDQAWVVTSDGRHAFDITDRALTLAVGIPMTAKPIPLSEAMYNALPDVGSWQLPPVPGAGAHNSLGLPDDLVVGSVFQTYAESAPQLFVVLADGVAQVNAPTADALRAMESDGLVTPPLVEPSLVVRIPERIYASPLPDEPIKISNRPDEPFLCWSWQRGTGDKSPKKTVLSGRHLPLQPTQMNGGVNQIRGGATVFIDAGKFVSLQSPDPRYGELMYYIDADGVRYGVQDTDSARALGMGSPDAAPWEIIRLLVDGPVLSKDAALLEHETLPADPSPRRLPVRSPGTS</sequence>
<keyword evidence="5" id="KW-0547">Nucleotide-binding</keyword>
<dbReference type="PANTHER" id="PTHR40765">
    <property type="entry name" value="ESX-2 SECRETION SYSTEM ATPASE ECCB2"/>
    <property type="match status" value="1"/>
</dbReference>
<dbReference type="PANTHER" id="PTHR40765:SF2">
    <property type="entry name" value="ESX-2 SECRETION SYSTEM ATPASE ECCB2"/>
    <property type="match status" value="1"/>
</dbReference>
<feature type="transmembrane region" description="Helical" evidence="11">
    <location>
        <begin position="45"/>
        <end position="65"/>
    </location>
</feature>
<evidence type="ECO:0000256" key="9">
    <source>
        <dbReference type="ARBA" id="ARBA00023136"/>
    </source>
</evidence>
<evidence type="ECO:0000256" key="10">
    <source>
        <dbReference type="SAM" id="MobiDB-lite"/>
    </source>
</evidence>
<keyword evidence="8 11" id="KW-1133">Transmembrane helix</keyword>
<evidence type="ECO:0000256" key="8">
    <source>
        <dbReference type="ARBA" id="ARBA00022989"/>
    </source>
</evidence>